<evidence type="ECO:0000313" key="2">
    <source>
        <dbReference type="Proteomes" id="UP000694388"/>
    </source>
</evidence>
<keyword evidence="2" id="KW-1185">Reference proteome</keyword>
<protein>
    <submittedName>
        <fullName evidence="1">Uncharacterized protein</fullName>
    </submittedName>
</protein>
<dbReference type="Ensembl" id="ENSEBUT00000014393.1">
    <property type="protein sequence ID" value="ENSEBUP00000013817.1"/>
    <property type="gene ID" value="ENSEBUG00000008713.1"/>
</dbReference>
<evidence type="ECO:0000313" key="1">
    <source>
        <dbReference type="Ensembl" id="ENSEBUP00000013817.1"/>
    </source>
</evidence>
<dbReference type="AlphaFoldDB" id="A0A8C4WVJ2"/>
<organism evidence="1 2">
    <name type="scientific">Eptatretus burgeri</name>
    <name type="common">Inshore hagfish</name>
    <dbReference type="NCBI Taxonomy" id="7764"/>
    <lineage>
        <taxon>Eukaryota</taxon>
        <taxon>Metazoa</taxon>
        <taxon>Chordata</taxon>
        <taxon>Craniata</taxon>
        <taxon>Vertebrata</taxon>
        <taxon>Cyclostomata</taxon>
        <taxon>Myxini</taxon>
        <taxon>Myxiniformes</taxon>
        <taxon>Myxinidae</taxon>
        <taxon>Eptatretinae</taxon>
        <taxon>Eptatretus</taxon>
    </lineage>
</organism>
<sequence>MHQRLVQQEQQRLCQYVGDKNDEILRCNKELVELQAQLCAARNETTKWVR</sequence>
<reference evidence="1" key="1">
    <citation type="submission" date="2025-08" db="UniProtKB">
        <authorList>
            <consortium name="Ensembl"/>
        </authorList>
    </citation>
    <scope>IDENTIFICATION</scope>
</reference>
<dbReference type="Proteomes" id="UP000694388">
    <property type="component" value="Unplaced"/>
</dbReference>
<reference evidence="1" key="2">
    <citation type="submission" date="2025-09" db="UniProtKB">
        <authorList>
            <consortium name="Ensembl"/>
        </authorList>
    </citation>
    <scope>IDENTIFICATION</scope>
</reference>
<accession>A0A8C4WVJ2</accession>
<name>A0A8C4WVJ2_EPTBU</name>
<proteinExistence type="predicted"/>